<feature type="transmembrane region" description="Helical" evidence="2">
    <location>
        <begin position="1499"/>
        <end position="1521"/>
    </location>
</feature>
<dbReference type="InterPro" id="IPR007658">
    <property type="entry name" value="DUF594"/>
</dbReference>
<sequence length="1925" mass="208633">MGTGSRAVVGAAAGLGSAVLGPPSSLPPRRRAPVFRRSCRTGASTACRRRTRLRPAVSRASPIRSEDESLCVVERSPQLIEEEGRLRRALFARVSGLDMALSAGDAAAALSAALHLPAGRFSVHCAQPDHFLIVFANSGDMDLALSRSPIPAPPYQLILRPWTRLVMATSFSMPFRVSLDLEGVPAHAWNASTAAALVAPGRLISVDTPARPDEYRFLRVTISSHNPAAIPKARLLLIPEPTLGSQCLLRYRVLLHVLSVVCLSAPSASGDVDPAGGGGASGEGGGAANDGGGAANDGGGDLGARSSRAHAATSFSPLADDGRGLLLALPDATNSPAAADAITASPVDVVPPVDAGSPAADVATTCSPVAAGMPAAAVAAAGSTAPAVVAPDSPVAAVAVFSSPTVVAASSSPAASPVDIVAASSSPAAAVAAFGSPTVVVASNSLVAGSLAAVVSPVCATSPVAACHPPTASSLLSGPSGGGPAFPASPLCSRRSPLLADGIAASYAEPTGLFFDELDALAAEFGPAVPLPPRVSPVPPSASGAGTSLPRTACTPPTGGEWLRPESPLSQQAPTLVVDVPDGVLYDVPMVVLDLDGRPLAHSLPSSVADNAALHAFLTSCSRPLPPALLPPPLPLPPLAAKAVEVVPKRSECIAAKMALEALEGPIHAVSRAQRNLMRKLGLVPERGPVTAEAVAAYNALFSKPLSQEHIIALSSLFSSSLPPAKAAEELVKDEAVDVKDFRPISLIHSFGKLFSKILASRLSPRLDELVAPNQSAFIKGRSLHDNFRYVQLAARALHAKRIPRLLLKVDIAKAFDTFPCTYLGIPLSVRKLPKAALQPLVDKVSHRLPPWKGRLTTLAGRSVLVQSVLSSIPVHVSIAIGLPSWVIKAIDKKRRAFLWTGTDSANGGQCRVSWMRVCRPRDLGGLGIPDLRVAGFALRVRWLWLQRSGHPYWSDLKAPVERSVSDMFAASTFSILGDGQSTLFWTDRWIDGRSIASIAPDLLHVVPPRFRGSRTVAAGLANNSWVGDIRGALTVPVISQFLLVWDAVVPTQLSPGIEDHLVWRWTGDQCYSARSEYQAFFLGQHSFAYADLLWHAKGPAKCKFFLWFAFQQRCWTADLLQKRGIDSHSACPFCAQELETANHILIDCVFARQVWLRVLSPPRWAALSPPRGSWLQDWWSSSRLQYSYETVEIRYEGSSDFFTSAWSNAMGLLKSPRGTVIRIEVLVVLAACMLIFLAVFGFLRRRCTNPLFQTAVMGSYVLSSSLVPAQDYLFIHRIIASQLASVSWNLNKMVADYMHEEHANHPIREYDAGSMKGYRYLVYWRLDKTSKIEAATSYAARVTTTDDDAQIICIDDIWLRSDKSLSTDLKDACLSFSLFHLLRRRFFGFTCAESAHPKTSDFVFKGLLQLKNGSTGTVDYIRAFKVIEVELAFMYDFFFTKYALIYYSSTSAAVWSLVSAAFTVLTAYSTTKLHWLQGGSTVVVQGGPTVVGDNKADIFITMLLLVSIALLELLQPLLYWTTIWGRVSFVCQYIRQQQPLRHGFSCCMMRVKELLTKIGLRVSSNGSYWQDMLGQYSLLASVSRNKPIKQLGRKRSRFIKCMNLLDYRALNFYPAIASFKKKNPVDKPIKLSPQVKEAVAKSLLQHAAAGHGNLTNGVSSLKSNGAHHLLWACDPDPAARILQNQTPSILIWHIATCCCEKKPPNYQHEEELKNFQVATALSRYCAYHSFFLGTTMTQRFLRERGKKEFDAMALQGYEPPPEGEPTKGIFESGLKLGKQLEEMPEKMRWKVLADFWPEMLLYISPSDNVKEHIQRLAKGGEFITHLWALLSHAGILERPKQEHHPGSSEVVELSNWDMEFRRHLDEHRQNDLGELKGLVGDIQLEEGRDKSCWPYTKDSLFTTKSMYRMLTFGGIKDLAMKGIG</sequence>
<feature type="region of interest" description="Disordered" evidence="1">
    <location>
        <begin position="271"/>
        <end position="307"/>
    </location>
</feature>
<feature type="domain" description="Reverse transcriptase zinc-binding" evidence="4">
    <location>
        <begin position="1072"/>
        <end position="1156"/>
    </location>
</feature>
<feature type="transmembrane region" description="Helical" evidence="2">
    <location>
        <begin position="1226"/>
        <end position="1244"/>
    </location>
</feature>
<dbReference type="PANTHER" id="PTHR31325">
    <property type="entry name" value="OS01G0798800 PROTEIN-RELATED"/>
    <property type="match status" value="1"/>
</dbReference>
<dbReference type="InterPro" id="IPR025315">
    <property type="entry name" value="DUF4220"/>
</dbReference>
<dbReference type="Proteomes" id="UP000000763">
    <property type="component" value="Chromosome 7"/>
</dbReference>
<accession>Q0D901</accession>
<evidence type="ECO:0000313" key="6">
    <source>
        <dbReference type="EMBL" id="BAF20672.2"/>
    </source>
</evidence>
<organism evidence="6 7">
    <name type="scientific">Oryza sativa subsp. japonica</name>
    <name type="common">Rice</name>
    <dbReference type="NCBI Taxonomy" id="39947"/>
    <lineage>
        <taxon>Eukaryota</taxon>
        <taxon>Viridiplantae</taxon>
        <taxon>Streptophyta</taxon>
        <taxon>Embryophyta</taxon>
        <taxon>Tracheophyta</taxon>
        <taxon>Spermatophyta</taxon>
        <taxon>Magnoliopsida</taxon>
        <taxon>Liliopsida</taxon>
        <taxon>Poales</taxon>
        <taxon>Poaceae</taxon>
        <taxon>BOP clade</taxon>
        <taxon>Oryzoideae</taxon>
        <taxon>Oryzeae</taxon>
        <taxon>Oryzinae</taxon>
        <taxon>Oryza</taxon>
        <taxon>Oryza sativa</taxon>
    </lineage>
</organism>
<evidence type="ECO:0000313" key="7">
    <source>
        <dbReference type="Proteomes" id="UP000000763"/>
    </source>
</evidence>
<name>Q0D901_ORYSJ</name>
<reference evidence="6 7" key="1">
    <citation type="journal article" date="2005" name="Nature">
        <title>The map-based sequence of the rice genome.</title>
        <authorList>
            <consortium name="International rice genome sequencing project (IRGSP)"/>
            <person name="Matsumoto T."/>
            <person name="Wu J."/>
            <person name="Kanamori H."/>
            <person name="Katayose Y."/>
            <person name="Fujisawa M."/>
            <person name="Namiki N."/>
            <person name="Mizuno H."/>
            <person name="Yamamoto K."/>
            <person name="Antonio B.A."/>
            <person name="Baba T."/>
            <person name="Sakata K."/>
            <person name="Nagamura Y."/>
            <person name="Aoki H."/>
            <person name="Arikawa K."/>
            <person name="Arita K."/>
            <person name="Bito T."/>
            <person name="Chiden Y."/>
            <person name="Fujitsuka N."/>
            <person name="Fukunaka R."/>
            <person name="Hamada M."/>
            <person name="Harada C."/>
            <person name="Hayashi A."/>
            <person name="Hijishita S."/>
            <person name="Honda M."/>
            <person name="Hosokawa S."/>
            <person name="Ichikawa Y."/>
            <person name="Idonuma A."/>
            <person name="Iijima M."/>
            <person name="Ikeda M."/>
            <person name="Ikeno M."/>
            <person name="Ito K."/>
            <person name="Ito S."/>
            <person name="Ito T."/>
            <person name="Ito Y."/>
            <person name="Ito Y."/>
            <person name="Iwabuchi A."/>
            <person name="Kamiya K."/>
            <person name="Karasawa W."/>
            <person name="Kurita K."/>
            <person name="Katagiri S."/>
            <person name="Kikuta A."/>
            <person name="Kobayashi H."/>
            <person name="Kobayashi N."/>
            <person name="Machita K."/>
            <person name="Maehara T."/>
            <person name="Masukawa M."/>
            <person name="Mizubayashi T."/>
            <person name="Mukai Y."/>
            <person name="Nagasaki H."/>
            <person name="Nagata Y."/>
            <person name="Naito S."/>
            <person name="Nakashima M."/>
            <person name="Nakama Y."/>
            <person name="Nakamichi Y."/>
            <person name="Nakamura M."/>
            <person name="Meguro A."/>
            <person name="Negishi M."/>
            <person name="Ohta I."/>
            <person name="Ohta T."/>
            <person name="Okamoto M."/>
            <person name="Ono N."/>
            <person name="Saji S."/>
            <person name="Sakaguchi M."/>
            <person name="Sakai K."/>
            <person name="Shibata M."/>
            <person name="Shimokawa T."/>
            <person name="Song J."/>
            <person name="Takazaki Y."/>
            <person name="Terasawa K."/>
            <person name="Tsugane M."/>
            <person name="Tsuji K."/>
            <person name="Ueda S."/>
            <person name="Waki K."/>
            <person name="Yamagata H."/>
            <person name="Yamamoto M."/>
            <person name="Yamamoto S."/>
            <person name="Yamane H."/>
            <person name="Yoshiki S."/>
            <person name="Yoshihara R."/>
            <person name="Yukawa K."/>
            <person name="Zhong H."/>
            <person name="Yano M."/>
            <person name="Yuan Q."/>
            <person name="Ouyang S."/>
            <person name="Liu J."/>
            <person name="Jones K.M."/>
            <person name="Gansberger K."/>
            <person name="Moffat K."/>
            <person name="Hill J."/>
            <person name="Bera J."/>
            <person name="Fadrosh D."/>
            <person name="Jin S."/>
            <person name="Johri S."/>
            <person name="Kim M."/>
            <person name="Overton L."/>
            <person name="Reardon M."/>
            <person name="Tsitrin T."/>
            <person name="Vuong H."/>
            <person name="Weaver B."/>
            <person name="Ciecko A."/>
            <person name="Tallon L."/>
            <person name="Jackson J."/>
            <person name="Pai G."/>
            <person name="Aken S.V."/>
            <person name="Utterback T."/>
            <person name="Reidmuller S."/>
            <person name="Feldblyum T."/>
            <person name="Hsiao J."/>
            <person name="Zismann V."/>
            <person name="Iobst S."/>
            <person name="de Vazeille A.R."/>
            <person name="Buell C.R."/>
            <person name="Ying K."/>
            <person name="Li Y."/>
            <person name="Lu T."/>
            <person name="Huang Y."/>
            <person name="Zhao Q."/>
            <person name="Feng Q."/>
            <person name="Zhang L."/>
            <person name="Zhu J."/>
            <person name="Weng Q."/>
            <person name="Mu J."/>
            <person name="Lu Y."/>
            <person name="Fan D."/>
            <person name="Liu Y."/>
            <person name="Guan J."/>
            <person name="Zhang Y."/>
            <person name="Yu S."/>
            <person name="Liu X."/>
            <person name="Zhang Y."/>
            <person name="Hong G."/>
            <person name="Han B."/>
            <person name="Choisne N."/>
            <person name="Demange N."/>
            <person name="Orjeda G."/>
            <person name="Samain S."/>
            <person name="Cattolico L."/>
            <person name="Pelletier E."/>
            <person name="Couloux A."/>
            <person name="Segurens B."/>
            <person name="Wincker P."/>
            <person name="D'Hont A."/>
            <person name="Scarpelli C."/>
            <person name="Weissenbach J."/>
            <person name="Salanoubat M."/>
            <person name="Quetier F."/>
            <person name="Yu Y."/>
            <person name="Kim H.R."/>
            <person name="Rambo T."/>
            <person name="Currie J."/>
            <person name="Collura K."/>
            <person name="Luo M."/>
            <person name="Yang T."/>
            <person name="Ammiraju J.S.S."/>
            <person name="Engler F."/>
            <person name="Soderlund C."/>
            <person name="Wing R.A."/>
            <person name="Palmer L.E."/>
            <person name="de la Bastide M."/>
            <person name="Spiegel L."/>
            <person name="Nascimento L."/>
            <person name="Zutavern T."/>
            <person name="O'Shaughnessy A."/>
            <person name="Dike S."/>
            <person name="Dedhia N."/>
            <person name="Preston R."/>
            <person name="Balija V."/>
            <person name="McCombie W.R."/>
            <person name="Chow T."/>
            <person name="Chen H."/>
            <person name="Chung M."/>
            <person name="Chen C."/>
            <person name="Shaw J."/>
            <person name="Wu H."/>
            <person name="Hsiao K."/>
            <person name="Chao Y."/>
            <person name="Chu M."/>
            <person name="Cheng C."/>
            <person name="Hour A."/>
            <person name="Lee P."/>
            <person name="Lin S."/>
            <person name="Lin Y."/>
            <person name="Liou J."/>
            <person name="Liu S."/>
            <person name="Hsing Y."/>
            <person name="Raghuvanshi S."/>
            <person name="Mohanty A."/>
            <person name="Bharti A.K."/>
            <person name="Gaur A."/>
            <person name="Gupta V."/>
            <person name="Kumar D."/>
            <person name="Ravi V."/>
            <person name="Vij S."/>
            <person name="Kapur A."/>
            <person name="Khurana P."/>
            <person name="Khurana P."/>
            <person name="Khurana J.P."/>
            <person name="Tyagi A.K."/>
            <person name="Gaikwad K."/>
            <person name="Singh A."/>
            <person name="Dalal V."/>
            <person name="Srivastava S."/>
            <person name="Dixit A."/>
            <person name="Pal A.K."/>
            <person name="Ghazi I.A."/>
            <person name="Yadav M."/>
            <person name="Pandit A."/>
            <person name="Bhargava A."/>
            <person name="Sureshbabu K."/>
            <person name="Batra K."/>
            <person name="Sharma T.R."/>
            <person name="Mohapatra T."/>
            <person name="Singh N.K."/>
            <person name="Messing J."/>
            <person name="Nelson A.B."/>
            <person name="Fuks G."/>
            <person name="Kavchok S."/>
            <person name="Keizer G."/>
            <person name="Linton E."/>
            <person name="Llaca V."/>
            <person name="Song R."/>
            <person name="Tanyolac B."/>
            <person name="Young S."/>
            <person name="Ho-Il K."/>
            <person name="Hahn J.H."/>
            <person name="Sangsakoo G."/>
            <person name="Vanavichit A."/>
            <person name="de Mattos Luiz.A.T."/>
            <person name="Zimmer P.D."/>
            <person name="Malone G."/>
            <person name="Dellagostin O."/>
            <person name="de Oliveira A.C."/>
            <person name="Bevan M."/>
            <person name="Bancroft I."/>
            <person name="Minx P."/>
            <person name="Cordum H."/>
            <person name="Wilson R."/>
            <person name="Cheng Z."/>
            <person name="Jin W."/>
            <person name="Jiang J."/>
            <person name="Leong S.A."/>
            <person name="Iwama H."/>
            <person name="Gojobori T."/>
            <person name="Itoh T."/>
            <person name="Niimura Y."/>
            <person name="Fujii Y."/>
            <person name="Habara T."/>
            <person name="Sakai H."/>
            <person name="Sato Y."/>
            <person name="Wilson G."/>
            <person name="Kumar K."/>
            <person name="McCouch S."/>
            <person name="Juretic N."/>
            <person name="Hoen D."/>
            <person name="Wright S."/>
            <person name="Bruskiewich R."/>
            <person name="Bureau T."/>
            <person name="Miyao A."/>
            <person name="Hirochika H."/>
            <person name="Nishikawa T."/>
            <person name="Kadowaki K."/>
            <person name="Sugiura M."/>
            <person name="Burr B."/>
            <person name="Sasaki T."/>
        </authorList>
    </citation>
    <scope>NUCLEOTIDE SEQUENCE [LARGE SCALE GENOMIC DNA]</scope>
    <source>
        <strain evidence="7">cv. Nipponbare</strain>
    </source>
</reference>
<dbReference type="KEGG" id="dosa:Os07g0115700"/>
<evidence type="ECO:0000259" key="4">
    <source>
        <dbReference type="Pfam" id="PF13966"/>
    </source>
</evidence>
<feature type="compositionally biased region" description="Gly residues" evidence="1">
    <location>
        <begin position="275"/>
        <end position="302"/>
    </location>
</feature>
<evidence type="ECO:0000256" key="1">
    <source>
        <dbReference type="SAM" id="MobiDB-lite"/>
    </source>
</evidence>
<keyword evidence="2" id="KW-0812">Transmembrane</keyword>
<evidence type="ECO:0000256" key="2">
    <source>
        <dbReference type="SAM" id="Phobius"/>
    </source>
</evidence>
<proteinExistence type="predicted"/>
<dbReference type="EMBL" id="AP008213">
    <property type="protein sequence ID" value="BAF20672.2"/>
    <property type="molecule type" value="Genomic_DNA"/>
</dbReference>
<dbReference type="Pfam" id="PF13968">
    <property type="entry name" value="DUF4220"/>
    <property type="match status" value="1"/>
</dbReference>
<feature type="domain" description="DUF4220" evidence="5">
    <location>
        <begin position="1250"/>
        <end position="1581"/>
    </location>
</feature>
<keyword evidence="2" id="KW-0472">Membrane</keyword>
<dbReference type="InterPro" id="IPR000477">
    <property type="entry name" value="RT_dom"/>
</dbReference>
<feature type="domain" description="Reverse transcriptase" evidence="3">
    <location>
        <begin position="739"/>
        <end position="835"/>
    </location>
</feature>
<dbReference type="Pfam" id="PF04578">
    <property type="entry name" value="DUF594"/>
    <property type="match status" value="1"/>
</dbReference>
<evidence type="ECO:0000259" key="5">
    <source>
        <dbReference type="Pfam" id="PF13968"/>
    </source>
</evidence>
<evidence type="ECO:0000259" key="3">
    <source>
        <dbReference type="Pfam" id="PF00078"/>
    </source>
</evidence>
<gene>
    <name evidence="6" type="ordered locus">Os07g0115700</name>
</gene>
<dbReference type="Pfam" id="PF13966">
    <property type="entry name" value="zf-RVT"/>
    <property type="match status" value="1"/>
</dbReference>
<keyword evidence="2" id="KW-1133">Transmembrane helix</keyword>
<dbReference type="InterPro" id="IPR026960">
    <property type="entry name" value="RVT-Znf"/>
</dbReference>
<feature type="transmembrane region" description="Helical" evidence="2">
    <location>
        <begin position="1445"/>
        <end position="1469"/>
    </location>
</feature>
<dbReference type="Pfam" id="PF00078">
    <property type="entry name" value="RVT_1"/>
    <property type="match status" value="1"/>
</dbReference>
<dbReference type="HOGENOM" id="CLU_008762_4_2_1"/>
<reference evidence="7" key="2">
    <citation type="journal article" date="2008" name="Nucleic Acids Res.">
        <title>The rice annotation project database (RAP-DB): 2008 update.</title>
        <authorList>
            <consortium name="The rice annotation project (RAP)"/>
        </authorList>
    </citation>
    <scope>GENOME REANNOTATION</scope>
    <source>
        <strain evidence="7">cv. Nipponbare</strain>
    </source>
</reference>
<protein>
    <submittedName>
        <fullName evidence="6">Os07g0115700 protein</fullName>
    </submittedName>
</protein>